<dbReference type="Pfam" id="PF11975">
    <property type="entry name" value="Glyco_hydro_4C"/>
    <property type="match status" value="1"/>
</dbReference>
<accession>G8TTM2</accession>
<evidence type="ECO:0000313" key="14">
    <source>
        <dbReference type="Proteomes" id="UP000005439"/>
    </source>
</evidence>
<dbReference type="SUPFAM" id="SSF56327">
    <property type="entry name" value="LDH C-terminal domain-like"/>
    <property type="match status" value="1"/>
</dbReference>
<dbReference type="InterPro" id="IPR001088">
    <property type="entry name" value="Glyco_hydro_4"/>
</dbReference>
<evidence type="ECO:0000256" key="3">
    <source>
        <dbReference type="ARBA" id="ARBA00022723"/>
    </source>
</evidence>
<dbReference type="Proteomes" id="UP000005439">
    <property type="component" value="Chromosome"/>
</dbReference>
<evidence type="ECO:0000256" key="9">
    <source>
        <dbReference type="PIRSR" id="PIRSR601088-3"/>
    </source>
</evidence>
<dbReference type="Gene3D" id="3.40.50.720">
    <property type="entry name" value="NAD(P)-binding Rossmann-like Domain"/>
    <property type="match status" value="1"/>
</dbReference>
<evidence type="ECO:0000259" key="12">
    <source>
        <dbReference type="Pfam" id="PF11975"/>
    </source>
</evidence>
<dbReference type="Pfam" id="PF02056">
    <property type="entry name" value="Glyco_hydro_4"/>
    <property type="match status" value="1"/>
</dbReference>
<reference evidence="13 14" key="2">
    <citation type="journal article" date="2012" name="Stand. Genomic Sci.">
        <title>Complete genome sequence of the moderately thermophilic mineral-sulfide-oxidizing firmicute Sulfobacillus acidophilus type strain (NAL(T)).</title>
        <authorList>
            <person name="Anderson I."/>
            <person name="Chertkov O."/>
            <person name="Chen A."/>
            <person name="Saunders E."/>
            <person name="Lapidus A."/>
            <person name="Nolan M."/>
            <person name="Lucas S."/>
            <person name="Hammon N."/>
            <person name="Deshpande S."/>
            <person name="Cheng J.F."/>
            <person name="Han C."/>
            <person name="Tapia R."/>
            <person name="Goodwin L.A."/>
            <person name="Pitluck S."/>
            <person name="Liolios K."/>
            <person name="Pagani I."/>
            <person name="Ivanova N."/>
            <person name="Mikhailova N."/>
            <person name="Pati A."/>
            <person name="Palaniappan K."/>
            <person name="Land M."/>
            <person name="Pan C."/>
            <person name="Rohde M."/>
            <person name="Pukall R."/>
            <person name="Goker M."/>
            <person name="Detter J.C."/>
            <person name="Woyke T."/>
            <person name="Bristow J."/>
            <person name="Eisen J.A."/>
            <person name="Markowitz V."/>
            <person name="Hugenholtz P."/>
            <person name="Kyrpides N.C."/>
            <person name="Klenk H.P."/>
            <person name="Mavromatis K."/>
        </authorList>
    </citation>
    <scope>NUCLEOTIDE SEQUENCE [LARGE SCALE GENOMIC DNA]</scope>
    <source>
        <strain evidence="14">ATCC 700253 / DSM 10332 / NAL</strain>
    </source>
</reference>
<evidence type="ECO:0000256" key="10">
    <source>
        <dbReference type="PIRSR" id="PIRSR601088-4"/>
    </source>
</evidence>
<name>G8TTM2_SULAD</name>
<feature type="domain" description="Glycosyl hydrolase family 4 C-terminal" evidence="12">
    <location>
        <begin position="197"/>
        <end position="398"/>
    </location>
</feature>
<dbReference type="AlphaFoldDB" id="G8TTM2"/>
<dbReference type="InterPro" id="IPR015955">
    <property type="entry name" value="Lactate_DH/Glyco_Ohase_4_C"/>
</dbReference>
<keyword evidence="9" id="KW-0408">Iron</keyword>
<dbReference type="PROSITE" id="PS01324">
    <property type="entry name" value="GLYCOSYL_HYDROL_F4"/>
    <property type="match status" value="1"/>
</dbReference>
<dbReference type="GO" id="GO:0008706">
    <property type="term" value="F:6-phospho-beta-glucosidase activity"/>
    <property type="evidence" value="ECO:0007669"/>
    <property type="project" value="UniProtKB-EC"/>
</dbReference>
<feature type="binding site" evidence="8">
    <location>
        <position position="95"/>
    </location>
    <ligand>
        <name>substrate</name>
    </ligand>
</feature>
<dbReference type="PRINTS" id="PR00732">
    <property type="entry name" value="GLHYDRLASE4"/>
</dbReference>
<evidence type="ECO:0000256" key="2">
    <source>
        <dbReference type="ARBA" id="ARBA00011881"/>
    </source>
</evidence>
<keyword evidence="9" id="KW-0170">Cobalt</keyword>
<dbReference type="InterPro" id="IPR036291">
    <property type="entry name" value="NAD(P)-bd_dom_sf"/>
</dbReference>
<dbReference type="PANTHER" id="PTHR32092:SF5">
    <property type="entry name" value="6-PHOSPHO-BETA-GLUCOSIDASE"/>
    <property type="match status" value="1"/>
</dbReference>
<keyword evidence="5 11" id="KW-0520">NAD</keyword>
<evidence type="ECO:0000256" key="6">
    <source>
        <dbReference type="ARBA" id="ARBA00023211"/>
    </source>
</evidence>
<dbReference type="InterPro" id="IPR019802">
    <property type="entry name" value="GlycHydrolase_4_CS"/>
</dbReference>
<gene>
    <name evidence="13" type="ordered locus">Sulac_2212</name>
</gene>
<dbReference type="GO" id="GO:0016616">
    <property type="term" value="F:oxidoreductase activity, acting on the CH-OH group of donors, NAD or NADP as acceptor"/>
    <property type="evidence" value="ECO:0007669"/>
    <property type="project" value="InterPro"/>
</dbReference>
<sequence length="425" mass="48021">MTLRPVKVGVIGGGSVFTPELVDLLARSYREMPVKEMVLMDINLPRVEILLGIAQRIVARAGVSFPIRVTQDYQEAIKDADYILIQLRAGDQAGRITDEKIGLKYRVPFVETVSVCGLGTFLRSIKIYEDIAGLIRTLAPNAYVMNFANPAGPLTEYLLRLGISRTIGVCNVPVILGQYLGDIYHEPPEAFYMQTRGLNHLTVTDAIYLDGRDILPDLLPRVEPYKFPMPFSHHVIEAFPAVFNPYYQYYFHGQRIMNKLLQAEKTRGEEVLQIEQELLRLYSDPAVDQVPDLLRSRGGFGYSLVVVRLMLSLYRNDDTIHYVNVRNNGVLAELPDDTAVEIPVMIKQGRVLPIETGPLPHYAAPLIITMAEYYRLLLDAAQERSKKALRQALLVHPLFPDADMSDQIIDEMLEINRDYLPASFS</sequence>
<dbReference type="EC" id="3.2.1.86" evidence="13"/>
<keyword evidence="9" id="KW-0533">Nickel</keyword>
<evidence type="ECO:0000256" key="1">
    <source>
        <dbReference type="ARBA" id="ARBA00010141"/>
    </source>
</evidence>
<keyword evidence="6 9" id="KW-0464">Manganese</keyword>
<dbReference type="STRING" id="679936.Sulac_2212"/>
<feature type="binding site" evidence="9">
    <location>
        <position position="170"/>
    </location>
    <ligand>
        <name>Mn(2+)</name>
        <dbReference type="ChEBI" id="CHEBI:29035"/>
    </ligand>
</feature>
<comment type="cofactor">
    <cofactor evidence="11">
        <name>NAD(+)</name>
        <dbReference type="ChEBI" id="CHEBI:57540"/>
    </cofactor>
    <text evidence="11">Binds 1 NAD(+) per subunit.</text>
</comment>
<comment type="subunit">
    <text evidence="2">Homotetramer.</text>
</comment>
<evidence type="ECO:0000256" key="7">
    <source>
        <dbReference type="ARBA" id="ARBA00023295"/>
    </source>
</evidence>
<evidence type="ECO:0000313" key="13">
    <source>
        <dbReference type="EMBL" id="AEW05688.1"/>
    </source>
</evidence>
<feature type="site" description="Increases basicity of active site Tyr" evidence="10">
    <location>
        <position position="111"/>
    </location>
</feature>
<evidence type="ECO:0000256" key="11">
    <source>
        <dbReference type="RuleBase" id="RU361152"/>
    </source>
</evidence>
<dbReference type="GO" id="GO:0046872">
    <property type="term" value="F:metal ion binding"/>
    <property type="evidence" value="ECO:0007669"/>
    <property type="project" value="UniProtKB-KW"/>
</dbReference>
<dbReference type="GO" id="GO:0005975">
    <property type="term" value="P:carbohydrate metabolic process"/>
    <property type="evidence" value="ECO:0007669"/>
    <property type="project" value="InterPro"/>
</dbReference>
<proteinExistence type="inferred from homology"/>
<dbReference type="PATRIC" id="fig|679936.5.peg.2287"/>
<evidence type="ECO:0000256" key="5">
    <source>
        <dbReference type="ARBA" id="ARBA00023027"/>
    </source>
</evidence>
<keyword evidence="14" id="KW-1185">Reference proteome</keyword>
<dbReference type="Gene3D" id="3.90.110.10">
    <property type="entry name" value="Lactate dehydrogenase/glycoside hydrolase, family 4, C-terminal"/>
    <property type="match status" value="1"/>
</dbReference>
<keyword evidence="3 9" id="KW-0479">Metal-binding</keyword>
<keyword evidence="7 11" id="KW-0326">Glycosidase</keyword>
<organism evidence="13 14">
    <name type="scientific">Sulfobacillus acidophilus (strain ATCC 700253 / DSM 10332 / NAL)</name>
    <dbReference type="NCBI Taxonomy" id="679936"/>
    <lineage>
        <taxon>Bacteria</taxon>
        <taxon>Bacillati</taxon>
        <taxon>Bacillota</taxon>
        <taxon>Clostridia</taxon>
        <taxon>Eubacteriales</taxon>
        <taxon>Clostridiales Family XVII. Incertae Sedis</taxon>
        <taxon>Sulfobacillus</taxon>
    </lineage>
</organism>
<feature type="binding site" evidence="9">
    <location>
        <position position="200"/>
    </location>
    <ligand>
        <name>Mn(2+)</name>
        <dbReference type="ChEBI" id="CHEBI:29035"/>
    </ligand>
</feature>
<dbReference type="PANTHER" id="PTHR32092">
    <property type="entry name" value="6-PHOSPHO-BETA-GLUCOSIDASE-RELATED"/>
    <property type="match status" value="1"/>
</dbReference>
<dbReference type="HOGENOM" id="CLU_045951_0_1_9"/>
<dbReference type="SUPFAM" id="SSF51735">
    <property type="entry name" value="NAD(P)-binding Rossmann-fold domains"/>
    <property type="match status" value="1"/>
</dbReference>
<feature type="binding site" evidence="8">
    <location>
        <position position="149"/>
    </location>
    <ligand>
        <name>substrate</name>
    </ligand>
</feature>
<evidence type="ECO:0000256" key="8">
    <source>
        <dbReference type="PIRSR" id="PIRSR601088-2"/>
    </source>
</evidence>
<keyword evidence="4 11" id="KW-0378">Hydrolase</keyword>
<reference evidence="14" key="1">
    <citation type="submission" date="2011-12" db="EMBL/GenBank/DDBJ databases">
        <title>The complete genome of chromosome of Sulfobacillus acidophilus DSM 10332.</title>
        <authorList>
            <person name="Lucas S."/>
            <person name="Han J."/>
            <person name="Lapidus A."/>
            <person name="Bruce D."/>
            <person name="Goodwin L."/>
            <person name="Pitluck S."/>
            <person name="Peters L."/>
            <person name="Kyrpides N."/>
            <person name="Mavromatis K."/>
            <person name="Ivanova N."/>
            <person name="Mikhailova N."/>
            <person name="Chertkov O."/>
            <person name="Saunders E."/>
            <person name="Detter J.C."/>
            <person name="Tapia R."/>
            <person name="Han C."/>
            <person name="Land M."/>
            <person name="Hauser L."/>
            <person name="Markowitz V."/>
            <person name="Cheng J.-F."/>
            <person name="Hugenholtz P."/>
            <person name="Woyke T."/>
            <person name="Wu D."/>
            <person name="Pukall R."/>
            <person name="Gehrich-Schroeter G."/>
            <person name="Schneider S."/>
            <person name="Klenk H.-P."/>
            <person name="Eisen J.A."/>
        </authorList>
    </citation>
    <scope>NUCLEOTIDE SEQUENCE [LARGE SCALE GENOMIC DNA]</scope>
    <source>
        <strain evidence="14">ATCC 700253 / DSM 10332 / NAL</strain>
    </source>
</reference>
<dbReference type="KEGG" id="sap:Sulac_2212"/>
<protein>
    <submittedName>
        <fullName evidence="13">6-phospho-beta-glucosidase</fullName>
        <ecNumber evidence="13">3.2.1.86</ecNumber>
    </submittedName>
</protein>
<evidence type="ECO:0000256" key="4">
    <source>
        <dbReference type="ARBA" id="ARBA00022801"/>
    </source>
</evidence>
<comment type="similarity">
    <text evidence="1 11">Belongs to the glycosyl hydrolase 4 family.</text>
</comment>
<dbReference type="EMBL" id="CP003179">
    <property type="protein sequence ID" value="AEW05688.1"/>
    <property type="molecule type" value="Genomic_DNA"/>
</dbReference>
<dbReference type="InterPro" id="IPR022616">
    <property type="entry name" value="Glyco_hydro_4_C"/>
</dbReference>